<accession>A0A1N7H6E4</accession>
<dbReference type="CDD" id="cd14014">
    <property type="entry name" value="STKc_PknB_like"/>
    <property type="match status" value="1"/>
</dbReference>
<dbReference type="EC" id="2.7.11.1" evidence="1"/>
<dbReference type="PANTHER" id="PTHR43289:SF6">
    <property type="entry name" value="SERINE_THREONINE-PROTEIN KINASE NEKL-3"/>
    <property type="match status" value="1"/>
</dbReference>
<name>A0A1N7H6E4_9NOCA</name>
<dbReference type="Gene3D" id="1.10.510.10">
    <property type="entry name" value="Transferase(Phosphotransferase) domain 1"/>
    <property type="match status" value="1"/>
</dbReference>
<evidence type="ECO:0000256" key="3">
    <source>
        <dbReference type="ARBA" id="ARBA00022679"/>
    </source>
</evidence>
<evidence type="ECO:0000256" key="4">
    <source>
        <dbReference type="ARBA" id="ARBA00022741"/>
    </source>
</evidence>
<evidence type="ECO:0000313" key="10">
    <source>
        <dbReference type="Proteomes" id="UP000186218"/>
    </source>
</evidence>
<gene>
    <name evidence="9" type="ORF">SAMN05445060_3603</name>
</gene>
<proteinExistence type="predicted"/>
<dbReference type="Pfam" id="PF00069">
    <property type="entry name" value="Pkinase"/>
    <property type="match status" value="1"/>
</dbReference>
<keyword evidence="4" id="KW-0547">Nucleotide-binding</keyword>
<keyword evidence="7" id="KW-1133">Transmembrane helix</keyword>
<keyword evidence="6" id="KW-0067">ATP-binding</keyword>
<keyword evidence="5 9" id="KW-0418">Kinase</keyword>
<dbReference type="SMART" id="SM00220">
    <property type="entry name" value="S_TKc"/>
    <property type="match status" value="1"/>
</dbReference>
<dbReference type="SUPFAM" id="SSF56112">
    <property type="entry name" value="Protein kinase-like (PK-like)"/>
    <property type="match status" value="1"/>
</dbReference>
<protein>
    <recommendedName>
        <fullName evidence="1">non-specific serine/threonine protein kinase</fullName>
        <ecNumber evidence="1">2.7.11.1</ecNumber>
    </recommendedName>
</protein>
<dbReference type="PANTHER" id="PTHR43289">
    <property type="entry name" value="MITOGEN-ACTIVATED PROTEIN KINASE KINASE KINASE 20-RELATED"/>
    <property type="match status" value="1"/>
</dbReference>
<keyword evidence="3" id="KW-0808">Transferase</keyword>
<evidence type="ECO:0000259" key="8">
    <source>
        <dbReference type="PROSITE" id="PS50011"/>
    </source>
</evidence>
<dbReference type="GO" id="GO:0004674">
    <property type="term" value="F:protein serine/threonine kinase activity"/>
    <property type="evidence" value="ECO:0007669"/>
    <property type="project" value="UniProtKB-KW"/>
</dbReference>
<evidence type="ECO:0000256" key="7">
    <source>
        <dbReference type="SAM" id="Phobius"/>
    </source>
</evidence>
<evidence type="ECO:0000313" key="9">
    <source>
        <dbReference type="EMBL" id="SIS20419.1"/>
    </source>
</evidence>
<dbReference type="EMBL" id="FTNT01000012">
    <property type="protein sequence ID" value="SIS20419.1"/>
    <property type="molecule type" value="Genomic_DNA"/>
</dbReference>
<dbReference type="Proteomes" id="UP000186218">
    <property type="component" value="Unassembled WGS sequence"/>
</dbReference>
<dbReference type="GO" id="GO:0005524">
    <property type="term" value="F:ATP binding"/>
    <property type="evidence" value="ECO:0007669"/>
    <property type="project" value="UniProtKB-KW"/>
</dbReference>
<feature type="domain" description="Protein kinase" evidence="8">
    <location>
        <begin position="13"/>
        <end position="279"/>
    </location>
</feature>
<evidence type="ECO:0000256" key="1">
    <source>
        <dbReference type="ARBA" id="ARBA00012513"/>
    </source>
</evidence>
<keyword evidence="7" id="KW-0812">Transmembrane</keyword>
<evidence type="ECO:0000256" key="6">
    <source>
        <dbReference type="ARBA" id="ARBA00022840"/>
    </source>
</evidence>
<organism evidence="9 10">
    <name type="scientific">Williamsia sterculiae</name>
    <dbReference type="NCBI Taxonomy" id="1344003"/>
    <lineage>
        <taxon>Bacteria</taxon>
        <taxon>Bacillati</taxon>
        <taxon>Actinomycetota</taxon>
        <taxon>Actinomycetes</taxon>
        <taxon>Mycobacteriales</taxon>
        <taxon>Nocardiaceae</taxon>
        <taxon>Williamsia</taxon>
    </lineage>
</organism>
<keyword evidence="2 9" id="KW-0723">Serine/threonine-protein kinase</keyword>
<evidence type="ECO:0000256" key="2">
    <source>
        <dbReference type="ARBA" id="ARBA00022527"/>
    </source>
</evidence>
<dbReference type="InterPro" id="IPR011009">
    <property type="entry name" value="Kinase-like_dom_sf"/>
</dbReference>
<dbReference type="STRING" id="1344003.SAMN05445060_3603"/>
<keyword evidence="7" id="KW-0472">Membrane</keyword>
<keyword evidence="10" id="KW-1185">Reference proteome</keyword>
<evidence type="ECO:0000256" key="5">
    <source>
        <dbReference type="ARBA" id="ARBA00022777"/>
    </source>
</evidence>
<feature type="transmembrane region" description="Helical" evidence="7">
    <location>
        <begin position="312"/>
        <end position="332"/>
    </location>
</feature>
<reference evidence="9 10" key="1">
    <citation type="submission" date="2017-01" db="EMBL/GenBank/DDBJ databases">
        <authorList>
            <person name="Mah S.A."/>
            <person name="Swanson W.J."/>
            <person name="Moy G.W."/>
            <person name="Vacquier V.D."/>
        </authorList>
    </citation>
    <scope>NUCLEOTIDE SEQUENCE [LARGE SCALE GENOMIC DNA]</scope>
    <source>
        <strain evidence="9 10">CPCC 203464</strain>
    </source>
</reference>
<dbReference type="RefSeq" id="WP_076482372.1">
    <property type="nucleotide sequence ID" value="NZ_FTNT01000012.1"/>
</dbReference>
<dbReference type="AlphaFoldDB" id="A0A1N7H6E4"/>
<dbReference type="Gene3D" id="3.30.200.20">
    <property type="entry name" value="Phosphorylase Kinase, domain 1"/>
    <property type="match status" value="1"/>
</dbReference>
<dbReference type="PROSITE" id="PS50011">
    <property type="entry name" value="PROTEIN_KINASE_DOM"/>
    <property type="match status" value="1"/>
</dbReference>
<dbReference type="InterPro" id="IPR000719">
    <property type="entry name" value="Prot_kinase_dom"/>
</dbReference>
<sequence>MTALPPGFRLAGYRVEQILGRGGMGIVYLARHPELPRSDAVKVLDTATAGPDGEAFRARFLREAEIAAALDHPHIVTIHNRGTEGDRLWIAMQYVPGTDGARELDRLRAGLGLRRSLRVAAEVAGALDHAHGRGSLHRDVKPANILLAATDGRGDERALLTDFGLAKIVDDAGDPTVAGTVFVTPSYASPEQLRGDRCDARTDQYSLAASLFHLICGQTPFPGATTAEIMRGHLADPVPRLSSRAGDVPPEVDAVMERAMAKDPDHRFAGCGQFVAALTQAASTPRAAYAPTRQRPVARPVVAPPRGPVPTAVILAALMALGVVTAAVLYLVL</sequence>